<organism evidence="7 8">
    <name type="scientific">Xylanibacillus composti</name>
    <dbReference type="NCBI Taxonomy" id="1572762"/>
    <lineage>
        <taxon>Bacteria</taxon>
        <taxon>Bacillati</taxon>
        <taxon>Bacillota</taxon>
        <taxon>Bacilli</taxon>
        <taxon>Bacillales</taxon>
        <taxon>Paenibacillaceae</taxon>
        <taxon>Xylanibacillus</taxon>
    </lineage>
</organism>
<dbReference type="Proteomes" id="UP000677918">
    <property type="component" value="Unassembled WGS sequence"/>
</dbReference>
<keyword evidence="4 6" id="KW-1005">Bacterial flagellum biogenesis</keyword>
<proteinExistence type="inferred from homology"/>
<evidence type="ECO:0000256" key="2">
    <source>
        <dbReference type="ARBA" id="ARBA00008787"/>
    </source>
</evidence>
<keyword evidence="7" id="KW-0969">Cilium</keyword>
<dbReference type="PANTHER" id="PTHR34773">
    <property type="entry name" value="FLAGELLAR SECRETION CHAPERONE FLIS"/>
    <property type="match status" value="1"/>
</dbReference>
<evidence type="ECO:0000313" key="7">
    <source>
        <dbReference type="EMBL" id="GIQ69974.1"/>
    </source>
</evidence>
<keyword evidence="7" id="KW-0282">Flagellum</keyword>
<dbReference type="PIRSF" id="PIRSF039090">
    <property type="entry name" value="Flis"/>
    <property type="match status" value="1"/>
</dbReference>
<sequence>MKTVMNPQHAGYQAYKKNKYETASPHKLISLLYTACLQNGNRAKQALVEGKKEEAHTAILKMQDIVYELIACLNEEQGGELSQNLKRIYLYVIDRLVEANLQKTVEPIEEVIELIESIRSAWEQIGKDIHMGLASNGTSV</sequence>
<dbReference type="GO" id="GO:0071973">
    <property type="term" value="P:bacterial-type flagellum-dependent cell motility"/>
    <property type="evidence" value="ECO:0007669"/>
    <property type="project" value="TreeGrafter"/>
</dbReference>
<gene>
    <name evidence="7" type="primary">fliS</name>
    <name evidence="7" type="ORF">XYCOK13_27980</name>
</gene>
<dbReference type="CDD" id="cd16098">
    <property type="entry name" value="FliS"/>
    <property type="match status" value="1"/>
</dbReference>
<keyword evidence="3 6" id="KW-0963">Cytoplasm</keyword>
<dbReference type="EMBL" id="BOVK01000038">
    <property type="protein sequence ID" value="GIQ69974.1"/>
    <property type="molecule type" value="Genomic_DNA"/>
</dbReference>
<dbReference type="AlphaFoldDB" id="A0A8J4H334"/>
<accession>A0A8J4H334</accession>
<dbReference type="Gene3D" id="1.20.120.340">
    <property type="entry name" value="Flagellar protein FliS"/>
    <property type="match status" value="1"/>
</dbReference>
<comment type="similarity">
    <text evidence="2 6">Belongs to the FliS family.</text>
</comment>
<keyword evidence="5" id="KW-0143">Chaperone</keyword>
<comment type="subcellular location">
    <subcellularLocation>
        <location evidence="1 6">Cytoplasm</location>
        <location evidence="1 6">Cytosol</location>
    </subcellularLocation>
</comment>
<dbReference type="InterPro" id="IPR003713">
    <property type="entry name" value="FliS"/>
</dbReference>
<keyword evidence="8" id="KW-1185">Reference proteome</keyword>
<dbReference type="InterPro" id="IPR036584">
    <property type="entry name" value="FliS_sf"/>
</dbReference>
<dbReference type="GO" id="GO:0005829">
    <property type="term" value="C:cytosol"/>
    <property type="evidence" value="ECO:0007669"/>
    <property type="project" value="UniProtKB-SubCell"/>
</dbReference>
<dbReference type="SUPFAM" id="SSF101116">
    <property type="entry name" value="Flagellar export chaperone FliS"/>
    <property type="match status" value="1"/>
</dbReference>
<keyword evidence="7" id="KW-0966">Cell projection</keyword>
<reference evidence="7" key="1">
    <citation type="submission" date="2021-04" db="EMBL/GenBank/DDBJ databases">
        <title>Draft genome sequence of Xylanibacillus composti strain K13.</title>
        <authorList>
            <person name="Uke A."/>
            <person name="Chhe C."/>
            <person name="Baramee S."/>
            <person name="Kosugi A."/>
        </authorList>
    </citation>
    <scope>NUCLEOTIDE SEQUENCE</scope>
    <source>
        <strain evidence="7">K13</strain>
    </source>
</reference>
<dbReference type="GO" id="GO:0044780">
    <property type="term" value="P:bacterial-type flagellum assembly"/>
    <property type="evidence" value="ECO:0007669"/>
    <property type="project" value="InterPro"/>
</dbReference>
<evidence type="ECO:0000256" key="4">
    <source>
        <dbReference type="ARBA" id="ARBA00022795"/>
    </source>
</evidence>
<name>A0A8J4H334_9BACL</name>
<dbReference type="Pfam" id="PF02561">
    <property type="entry name" value="FliS"/>
    <property type="match status" value="1"/>
</dbReference>
<evidence type="ECO:0000256" key="6">
    <source>
        <dbReference type="PIRNR" id="PIRNR039090"/>
    </source>
</evidence>
<protein>
    <recommendedName>
        <fullName evidence="6">Flagellar secretion chaperone FliS</fullName>
    </recommendedName>
</protein>
<comment type="caution">
    <text evidence="7">The sequence shown here is derived from an EMBL/GenBank/DDBJ whole genome shotgun (WGS) entry which is preliminary data.</text>
</comment>
<evidence type="ECO:0000313" key="8">
    <source>
        <dbReference type="Proteomes" id="UP000677918"/>
    </source>
</evidence>
<evidence type="ECO:0000256" key="3">
    <source>
        <dbReference type="ARBA" id="ARBA00022490"/>
    </source>
</evidence>
<dbReference type="PANTHER" id="PTHR34773:SF1">
    <property type="entry name" value="FLAGELLAR SECRETION CHAPERONE FLIS"/>
    <property type="match status" value="1"/>
</dbReference>
<evidence type="ECO:0000256" key="5">
    <source>
        <dbReference type="ARBA" id="ARBA00023186"/>
    </source>
</evidence>
<evidence type="ECO:0000256" key="1">
    <source>
        <dbReference type="ARBA" id="ARBA00004514"/>
    </source>
</evidence>
<dbReference type="NCBIfam" id="TIGR00208">
    <property type="entry name" value="fliS"/>
    <property type="match status" value="1"/>
</dbReference>